<comment type="caution">
    <text evidence="6">The sequence shown here is derived from an EMBL/GenBank/DDBJ whole genome shotgun (WGS) entry which is preliminary data.</text>
</comment>
<dbReference type="NCBIfam" id="TIGR00787">
    <property type="entry name" value="dctP"/>
    <property type="match status" value="1"/>
</dbReference>
<dbReference type="InterPro" id="IPR018389">
    <property type="entry name" value="DctP_fam"/>
</dbReference>
<dbReference type="EMBL" id="JARGEQ010000104">
    <property type="protein sequence ID" value="MDF1587022.1"/>
    <property type="molecule type" value="Genomic_DNA"/>
</dbReference>
<dbReference type="AlphaFoldDB" id="A0AAP3XS34"/>
<dbReference type="InterPro" id="IPR004682">
    <property type="entry name" value="TRAP_DctP"/>
</dbReference>
<dbReference type="PANTHER" id="PTHR33376:SF4">
    <property type="entry name" value="SIALIC ACID-BINDING PERIPLASMIC PROTEIN SIAP"/>
    <property type="match status" value="1"/>
</dbReference>
<proteinExistence type="inferred from homology"/>
<evidence type="ECO:0000256" key="4">
    <source>
        <dbReference type="ARBA" id="ARBA00022729"/>
    </source>
</evidence>
<dbReference type="InterPro" id="IPR038404">
    <property type="entry name" value="TRAP_DctP_sf"/>
</dbReference>
<feature type="chain" id="PRO_5042988000" evidence="5">
    <location>
        <begin position="26"/>
        <end position="327"/>
    </location>
</feature>
<dbReference type="PANTHER" id="PTHR33376">
    <property type="match status" value="1"/>
</dbReference>
<reference evidence="6 7" key="1">
    <citation type="submission" date="2023-03" db="EMBL/GenBank/DDBJ databases">
        <title>YIM 152171 draft genome.</title>
        <authorList>
            <person name="Yang Z."/>
        </authorList>
    </citation>
    <scope>NUCLEOTIDE SEQUENCE [LARGE SCALE GENOMIC DNA]</scope>
    <source>
        <strain evidence="6 7">YIM 152171</strain>
    </source>
</reference>
<evidence type="ECO:0000256" key="1">
    <source>
        <dbReference type="ARBA" id="ARBA00004196"/>
    </source>
</evidence>
<accession>A0AAP3XS34</accession>
<feature type="signal peptide" evidence="5">
    <location>
        <begin position="1"/>
        <end position="25"/>
    </location>
</feature>
<evidence type="ECO:0000256" key="2">
    <source>
        <dbReference type="ARBA" id="ARBA00009023"/>
    </source>
</evidence>
<protein>
    <submittedName>
        <fullName evidence="6">Sialic acid TRAP transporter substrate-binding protein SiaP</fullName>
    </submittedName>
</protein>
<dbReference type="CDD" id="cd13672">
    <property type="entry name" value="PBP2_TRAP_Siap"/>
    <property type="match status" value="1"/>
</dbReference>
<dbReference type="Proteomes" id="UP001301140">
    <property type="component" value="Unassembled WGS sequence"/>
</dbReference>
<dbReference type="SUPFAM" id="SSF53850">
    <property type="entry name" value="Periplasmic binding protein-like II"/>
    <property type="match status" value="1"/>
</dbReference>
<evidence type="ECO:0000313" key="6">
    <source>
        <dbReference type="EMBL" id="MDF1587022.1"/>
    </source>
</evidence>
<evidence type="ECO:0000256" key="5">
    <source>
        <dbReference type="SAM" id="SignalP"/>
    </source>
</evidence>
<dbReference type="NCBIfam" id="NF037995">
    <property type="entry name" value="TRAP_S1"/>
    <property type="match status" value="1"/>
</dbReference>
<keyword evidence="7" id="KW-1185">Reference proteome</keyword>
<name>A0AAP3XS34_9PROT</name>
<dbReference type="Pfam" id="PF03480">
    <property type="entry name" value="DctP"/>
    <property type="match status" value="1"/>
</dbReference>
<comment type="subcellular location">
    <subcellularLocation>
        <location evidence="1">Cell envelope</location>
    </subcellularLocation>
</comment>
<dbReference type="GO" id="GO:0030288">
    <property type="term" value="C:outer membrane-bounded periplasmic space"/>
    <property type="evidence" value="ECO:0007669"/>
    <property type="project" value="InterPro"/>
</dbReference>
<dbReference type="GO" id="GO:0055085">
    <property type="term" value="P:transmembrane transport"/>
    <property type="evidence" value="ECO:0007669"/>
    <property type="project" value="InterPro"/>
</dbReference>
<keyword evidence="3" id="KW-0813">Transport</keyword>
<keyword evidence="4 5" id="KW-0732">Signal</keyword>
<dbReference type="RefSeq" id="WP_327789445.1">
    <property type="nucleotide sequence ID" value="NZ_JARGEQ010000104.1"/>
</dbReference>
<gene>
    <name evidence="6" type="ORF">PZ740_11595</name>
</gene>
<dbReference type="PIRSF" id="PIRSF006470">
    <property type="entry name" value="DctB"/>
    <property type="match status" value="1"/>
</dbReference>
<comment type="similarity">
    <text evidence="2">Belongs to the bacterial solute-binding protein 7 family.</text>
</comment>
<sequence length="327" mass="35867">MFSTRTLGIAAGIAGSLLIAGAASAQEQLKFAHVYESSEPYQKWALWAAEQIAERTDGRYTMEVYPASSLGKESDINQGLTLGTVDIIYTGTAFAGNYYGPLAIGGAPYIFSGFDHWQSYKDSELFEELAEGYKEKTGNKIVGMTYYGERHVTANKPIRTPDDMKGLKIRVPDAPLYLMFPKGVGANAAPIAFAEVYLALQTGTVDAQENPLPTILAKKFYEVQDTINLTGHITESLITVIGAPLWNRLSDEDKTIFTEIFKEAAAGATDDVREAEDRLRTEFVTMGETVITDVDRDAFRAALQPSLTGPSATWTKEQYDRLQALAD</sequence>
<evidence type="ECO:0000256" key="3">
    <source>
        <dbReference type="ARBA" id="ARBA00022448"/>
    </source>
</evidence>
<evidence type="ECO:0000313" key="7">
    <source>
        <dbReference type="Proteomes" id="UP001301140"/>
    </source>
</evidence>
<organism evidence="6 7">
    <name type="scientific">Marinimicrococcus flavescens</name>
    <dbReference type="NCBI Taxonomy" id="3031815"/>
    <lineage>
        <taxon>Bacteria</taxon>
        <taxon>Pseudomonadati</taxon>
        <taxon>Pseudomonadota</taxon>
        <taxon>Alphaproteobacteria</taxon>
        <taxon>Geminicoccales</taxon>
        <taxon>Geminicoccaceae</taxon>
        <taxon>Marinimicrococcus</taxon>
    </lineage>
</organism>
<dbReference type="Gene3D" id="3.40.190.170">
    <property type="entry name" value="Bacterial extracellular solute-binding protein, family 7"/>
    <property type="match status" value="1"/>
</dbReference>